<organism evidence="1 2">
    <name type="scientific">Thioalbus denitrificans</name>
    <dbReference type="NCBI Taxonomy" id="547122"/>
    <lineage>
        <taxon>Bacteria</taxon>
        <taxon>Pseudomonadati</taxon>
        <taxon>Pseudomonadota</taxon>
        <taxon>Gammaproteobacteria</taxon>
        <taxon>Chromatiales</taxon>
        <taxon>Ectothiorhodospiraceae</taxon>
        <taxon>Thioalbus</taxon>
    </lineage>
</organism>
<keyword evidence="2" id="KW-1185">Reference proteome</keyword>
<dbReference type="Pfam" id="PF09956">
    <property type="entry name" value="Phage_cement_2"/>
    <property type="match status" value="1"/>
</dbReference>
<proteinExistence type="predicted"/>
<accession>A0A369CEF5</accession>
<gene>
    <name evidence="1" type="ORF">DFQ59_102426</name>
</gene>
<dbReference type="EMBL" id="QPJY01000002">
    <property type="protein sequence ID" value="RCX32073.1"/>
    <property type="molecule type" value="Genomic_DNA"/>
</dbReference>
<name>A0A369CEF5_9GAMM</name>
<dbReference type="InterPro" id="IPR011231">
    <property type="entry name" value="Phage_VT1-Sakai_H0018"/>
</dbReference>
<sequence>MATEILSVDFTGSVVAHTAATTAKGFYVVGGLVCMAMNAADADADNVFVYKADRVRVPKATGEAWTFGTKIYWDATAEKFTTTSTANTLAGIVAEAAASADTEGEIDLSPFVNAA</sequence>
<protein>
    <submittedName>
        <fullName evidence="1">Uncharacterized protein DUF2190</fullName>
    </submittedName>
</protein>
<evidence type="ECO:0000313" key="2">
    <source>
        <dbReference type="Proteomes" id="UP000252707"/>
    </source>
</evidence>
<comment type="caution">
    <text evidence="1">The sequence shown here is derived from an EMBL/GenBank/DDBJ whole genome shotgun (WGS) entry which is preliminary data.</text>
</comment>
<dbReference type="OrthoDB" id="5365964at2"/>
<dbReference type="AlphaFoldDB" id="A0A369CEF5"/>
<dbReference type="Proteomes" id="UP000252707">
    <property type="component" value="Unassembled WGS sequence"/>
</dbReference>
<reference evidence="1 2" key="1">
    <citation type="submission" date="2018-07" db="EMBL/GenBank/DDBJ databases">
        <title>Genomic Encyclopedia of Type Strains, Phase IV (KMG-IV): sequencing the most valuable type-strain genomes for metagenomic binning, comparative biology and taxonomic classification.</title>
        <authorList>
            <person name="Goeker M."/>
        </authorList>
    </citation>
    <scope>NUCLEOTIDE SEQUENCE [LARGE SCALE GENOMIC DNA]</scope>
    <source>
        <strain evidence="1 2">DSM 26407</strain>
    </source>
</reference>
<dbReference type="RefSeq" id="WP_114278892.1">
    <property type="nucleotide sequence ID" value="NZ_QPJY01000002.1"/>
</dbReference>
<evidence type="ECO:0000313" key="1">
    <source>
        <dbReference type="EMBL" id="RCX32073.1"/>
    </source>
</evidence>